<reference evidence="1 2" key="1">
    <citation type="submission" date="2020-04" db="EMBL/GenBank/DDBJ databases">
        <title>Genome sequence of Streptomyces galbus strain I339.</title>
        <authorList>
            <person name="Silva E.A.N."/>
            <person name="Merces M."/>
            <person name="Castelo Branco A.P.O.T."/>
            <person name="Vasconcelos P.C."/>
            <person name="Costa N.P."/>
            <person name="Marinho G.C.S."/>
            <person name="Oliveira C.J.B."/>
            <person name="Araujo D."/>
            <person name="Rodrigues Junior V.S."/>
            <person name="Almeida R."/>
            <person name="Silva Filho U.R."/>
            <person name="Andrade A.S.A."/>
            <person name="Cibulski S.P."/>
        </authorList>
    </citation>
    <scope>NUCLEOTIDE SEQUENCE [LARGE SCALE GENOMIC DNA]</scope>
    <source>
        <strain evidence="1 2">I339</strain>
    </source>
</reference>
<evidence type="ECO:0000313" key="1">
    <source>
        <dbReference type="EMBL" id="NKQ28325.1"/>
    </source>
</evidence>
<accession>A0ABX1IRR7</accession>
<name>A0ABX1IRR7_STRGB</name>
<evidence type="ECO:0000313" key="2">
    <source>
        <dbReference type="Proteomes" id="UP000744032"/>
    </source>
</evidence>
<gene>
    <name evidence="1" type="ORF">HF200_29100</name>
</gene>
<comment type="caution">
    <text evidence="1">The sequence shown here is derived from an EMBL/GenBank/DDBJ whole genome shotgun (WGS) entry which is preliminary data.</text>
</comment>
<dbReference type="EMBL" id="JAAXMD010000408">
    <property type="protein sequence ID" value="NKQ28325.1"/>
    <property type="molecule type" value="Genomic_DNA"/>
</dbReference>
<protein>
    <submittedName>
        <fullName evidence="1">Uncharacterized protein</fullName>
    </submittedName>
</protein>
<dbReference type="RefSeq" id="WP_168376041.1">
    <property type="nucleotide sequence ID" value="NZ_JAAXMD010000408.1"/>
</dbReference>
<organism evidence="1 2">
    <name type="scientific">Streptomyces galbus</name>
    <dbReference type="NCBI Taxonomy" id="33898"/>
    <lineage>
        <taxon>Bacteria</taxon>
        <taxon>Bacillati</taxon>
        <taxon>Actinomycetota</taxon>
        <taxon>Actinomycetes</taxon>
        <taxon>Kitasatosporales</taxon>
        <taxon>Streptomycetaceae</taxon>
        <taxon>Streptomyces</taxon>
    </lineage>
</organism>
<proteinExistence type="predicted"/>
<keyword evidence="2" id="KW-1185">Reference proteome</keyword>
<sequence length="215" mass="23243">MPTLPRAPRERAAWFWDLYDFHAPGLEPALSLAARLSEVLDRHALLAPVRLEYLWTVSGVGSTGIRTTLDLAGTPLGDPALPDRVRGSRPVAHPTAHVTNVSVLGTGTRIDAEGHSRGEYRLVDLTVSAAPTGLSAELSVHHDIWGRYDFWGRPHPEVQQRNAPRLTAALRDLTALLGAPPEPGEPTYFGMATVDGVAEPEADENGWGPDVSGWL</sequence>
<dbReference type="Proteomes" id="UP000744032">
    <property type="component" value="Unassembled WGS sequence"/>
</dbReference>